<evidence type="ECO:0000313" key="2">
    <source>
        <dbReference type="Proteomes" id="UP001189624"/>
    </source>
</evidence>
<accession>A0AA86VU51</accession>
<proteinExistence type="predicted"/>
<evidence type="ECO:0000313" key="1">
    <source>
        <dbReference type="EMBL" id="CAJ1975443.1"/>
    </source>
</evidence>
<protein>
    <submittedName>
        <fullName evidence="1">Uncharacterized protein</fullName>
    </submittedName>
</protein>
<reference evidence="1" key="1">
    <citation type="submission" date="2023-10" db="EMBL/GenBank/DDBJ databases">
        <authorList>
            <person name="Domelevo Entfellner J.-B."/>
        </authorList>
    </citation>
    <scope>NUCLEOTIDE SEQUENCE</scope>
</reference>
<gene>
    <name evidence="1" type="ORF">AYBTSS11_LOCUS27568</name>
</gene>
<dbReference type="Proteomes" id="UP001189624">
    <property type="component" value="Chromosome 9"/>
</dbReference>
<name>A0AA86VU51_9FABA</name>
<dbReference type="EMBL" id="OY731406">
    <property type="protein sequence ID" value="CAJ1975443.1"/>
    <property type="molecule type" value="Genomic_DNA"/>
</dbReference>
<dbReference type="AlphaFoldDB" id="A0AA86VU51"/>
<dbReference type="Gramene" id="rna-AYBTSS11_LOCUS27568">
    <property type="protein sequence ID" value="CAJ1975443.1"/>
    <property type="gene ID" value="gene-AYBTSS11_LOCUS27568"/>
</dbReference>
<keyword evidence="2" id="KW-1185">Reference proteome</keyword>
<organism evidence="1 2">
    <name type="scientific">Sphenostylis stenocarpa</name>
    <dbReference type="NCBI Taxonomy" id="92480"/>
    <lineage>
        <taxon>Eukaryota</taxon>
        <taxon>Viridiplantae</taxon>
        <taxon>Streptophyta</taxon>
        <taxon>Embryophyta</taxon>
        <taxon>Tracheophyta</taxon>
        <taxon>Spermatophyta</taxon>
        <taxon>Magnoliopsida</taxon>
        <taxon>eudicotyledons</taxon>
        <taxon>Gunneridae</taxon>
        <taxon>Pentapetalae</taxon>
        <taxon>rosids</taxon>
        <taxon>fabids</taxon>
        <taxon>Fabales</taxon>
        <taxon>Fabaceae</taxon>
        <taxon>Papilionoideae</taxon>
        <taxon>50 kb inversion clade</taxon>
        <taxon>NPAAA clade</taxon>
        <taxon>indigoferoid/millettioid clade</taxon>
        <taxon>Phaseoleae</taxon>
        <taxon>Sphenostylis</taxon>
    </lineage>
</organism>
<sequence>MDEDELLHSLCGFIEESGQHATCPNYSSTMRITPKVESEILKLPGQGFGNELLMVKSSGQGFGKELLTVKSSLVERSRLKSLHCTKQFVESNTTNIPWKMDRSSHYGWRTKFHQARVCLTI</sequence>